<dbReference type="NCBIfam" id="NF009687">
    <property type="entry name" value="PRK13208.1"/>
    <property type="match status" value="1"/>
</dbReference>
<dbReference type="InterPro" id="IPR014729">
    <property type="entry name" value="Rossmann-like_a/b/a_fold"/>
</dbReference>
<keyword evidence="7 10" id="KW-0030">Aminoacyl-tRNA synthetase</keyword>
<evidence type="ECO:0000256" key="11">
    <source>
        <dbReference type="SAM" id="MobiDB-lite"/>
    </source>
</evidence>
<dbReference type="InterPro" id="IPR048044">
    <property type="entry name" value="Valyl-tRNA_ligase_actino"/>
</dbReference>
<dbReference type="InterPro" id="IPR002300">
    <property type="entry name" value="aa-tRNA-synth_Ia"/>
</dbReference>
<evidence type="ECO:0000313" key="14">
    <source>
        <dbReference type="EMBL" id="MBD3870707.1"/>
    </source>
</evidence>
<dbReference type="Gene3D" id="1.10.730.10">
    <property type="entry name" value="Isoleucyl-tRNA Synthetase, Domain 1"/>
    <property type="match status" value="1"/>
</dbReference>
<evidence type="ECO:0000256" key="9">
    <source>
        <dbReference type="ARBA" id="ARBA00047552"/>
    </source>
</evidence>
<dbReference type="SUPFAM" id="SSF47323">
    <property type="entry name" value="Anticodon-binding domain of a subclass of class I aminoacyl-tRNA synthetases"/>
    <property type="match status" value="1"/>
</dbReference>
<feature type="region of interest" description="Disordered" evidence="11">
    <location>
        <begin position="1"/>
        <end position="31"/>
    </location>
</feature>
<evidence type="ECO:0000256" key="1">
    <source>
        <dbReference type="ARBA" id="ARBA00013169"/>
    </source>
</evidence>
<evidence type="ECO:0000256" key="2">
    <source>
        <dbReference type="ARBA" id="ARBA00022490"/>
    </source>
</evidence>
<sequence length="893" mass="100483">MAAPADGLPAIGCGSRTPSSPSPKRRTSVPEIPKKYKHLEIEDKWRQRWDEWEIYKWDPSLPRDQTFVVDTPPPTVSGSLHVGHVFSYTHEDLLVRYQRMIGKNIAFPMGWDDNGLPTERRVQNLLGIRCNPHLPYDPDWKPDPKGGKRKEIEEVSRRNFIEACGVVTEEDEKAFEHLWRHLGLSIDWSQQYATIDDHCRRISQLSFLDLVEKGQVYNVESPTMWDIDFHTAVAQAEVEDRPRQGLFYDLRFGVEGGGELLIATTRPELLGACIAVVAHPDDERYQKLFGKYAITPLYGARVPIVAADHADPEKGTGILMVCTFGDAMDVEWWKASGLPLKQLIGRDGKVLPATFGEGAFESVDTAAAQRAHDEIAGLYISKAKKRVAELLAEEGSLQGWSGPALVGEPKPTDQIVKFFEKGDRPLEFVTTRQWFIRTLEHKEALLAQGDKIQWHPSHMKTRYTHWVEGLNQDWCISRQRYFGVPFPVWYAVDDSGEPDYSSPFYADPSTLPMDPQTDVAPGYTEDQRDQPGGFTAEPDVMDTWATSSMTPQIQSYWGIDPERHAKLFPMDIRPQAHDIIRTWAFSTIVKAWMHEGEIPWYHVILSGWILDPDRKKMSKSKGNVVTPDDLLVEWSSDAVRYWAARARLGTDTAFDPSVFKVGKRLSTKIFNASREVPGPQNISESLDLALIERLRKVTEQATKAFDAFDYAAALQVIEESFWHFCDHYLELVKLRSYSDDDTPGRRSALAALGLALNAYLRLLAPFMPYVTEEVWSWSFAGGDRTESVHTSPWPTTAEFETVPKPEVDGTFEAAVEVMTKIRGAKTIAQKSLRWPVATLEIAGAESARESLAPVIDDILRAGNVVDGGLALAEGDAPEGERFAVTVVLGDEEK</sequence>
<evidence type="ECO:0000259" key="12">
    <source>
        <dbReference type="Pfam" id="PF00133"/>
    </source>
</evidence>
<comment type="caution">
    <text evidence="14">The sequence shown here is derived from an EMBL/GenBank/DDBJ whole genome shotgun (WGS) entry which is preliminary data.</text>
</comment>
<dbReference type="Pfam" id="PF08264">
    <property type="entry name" value="Anticodon_1"/>
    <property type="match status" value="1"/>
</dbReference>
<name>A0A8J7CER6_9BACT</name>
<organism evidence="14 15">
    <name type="scientific">Candidatus Sulfomarinibacter kjeldsenii</name>
    <dbReference type="NCBI Taxonomy" id="2885994"/>
    <lineage>
        <taxon>Bacteria</taxon>
        <taxon>Pseudomonadati</taxon>
        <taxon>Acidobacteriota</taxon>
        <taxon>Thermoanaerobaculia</taxon>
        <taxon>Thermoanaerobaculales</taxon>
        <taxon>Candidatus Sulfomarinibacteraceae</taxon>
        <taxon>Candidatus Sulfomarinibacter</taxon>
    </lineage>
</organism>
<comment type="catalytic activity">
    <reaction evidence="9">
        <text>tRNA(Val) + L-valine + ATP = L-valyl-tRNA(Val) + AMP + diphosphate</text>
        <dbReference type="Rhea" id="RHEA:10704"/>
        <dbReference type="Rhea" id="RHEA-COMP:9672"/>
        <dbReference type="Rhea" id="RHEA-COMP:9708"/>
        <dbReference type="ChEBI" id="CHEBI:30616"/>
        <dbReference type="ChEBI" id="CHEBI:33019"/>
        <dbReference type="ChEBI" id="CHEBI:57762"/>
        <dbReference type="ChEBI" id="CHEBI:78442"/>
        <dbReference type="ChEBI" id="CHEBI:78537"/>
        <dbReference type="ChEBI" id="CHEBI:456215"/>
        <dbReference type="EC" id="6.1.1.9"/>
    </reaction>
</comment>
<dbReference type="AlphaFoldDB" id="A0A8J7CER6"/>
<dbReference type="PROSITE" id="PS00178">
    <property type="entry name" value="AA_TRNA_LIGASE_I"/>
    <property type="match status" value="1"/>
</dbReference>
<dbReference type="PRINTS" id="PR00986">
    <property type="entry name" value="TRNASYNTHVAL"/>
</dbReference>
<accession>A0A8J7CER6</accession>
<evidence type="ECO:0000256" key="8">
    <source>
        <dbReference type="ARBA" id="ARBA00029936"/>
    </source>
</evidence>
<feature type="domain" description="Aminoacyl-tRNA synthetase class Ia" evidence="12">
    <location>
        <begin position="45"/>
        <end position="654"/>
    </location>
</feature>
<comment type="similarity">
    <text evidence="10">Belongs to the class-I aminoacyl-tRNA synthetase family.</text>
</comment>
<dbReference type="NCBIfam" id="NF000540">
    <property type="entry name" value="alt_ValS"/>
    <property type="match status" value="1"/>
</dbReference>
<dbReference type="InterPro" id="IPR001412">
    <property type="entry name" value="aa-tRNA-synth_I_CS"/>
</dbReference>
<dbReference type="GO" id="GO:0004832">
    <property type="term" value="F:valine-tRNA ligase activity"/>
    <property type="evidence" value="ECO:0007669"/>
    <property type="project" value="UniProtKB-EC"/>
</dbReference>
<dbReference type="SUPFAM" id="SSF52374">
    <property type="entry name" value="Nucleotidylyl transferase"/>
    <property type="match status" value="1"/>
</dbReference>
<dbReference type="GO" id="GO:0002161">
    <property type="term" value="F:aminoacyl-tRNA deacylase activity"/>
    <property type="evidence" value="ECO:0007669"/>
    <property type="project" value="InterPro"/>
</dbReference>
<dbReference type="EC" id="6.1.1.9" evidence="1"/>
<keyword evidence="5 10" id="KW-0067">ATP-binding</keyword>
<evidence type="ECO:0000256" key="5">
    <source>
        <dbReference type="ARBA" id="ARBA00022840"/>
    </source>
</evidence>
<evidence type="ECO:0000256" key="7">
    <source>
        <dbReference type="ARBA" id="ARBA00023146"/>
    </source>
</evidence>
<dbReference type="GO" id="GO:0005524">
    <property type="term" value="F:ATP binding"/>
    <property type="evidence" value="ECO:0007669"/>
    <property type="project" value="UniProtKB-KW"/>
</dbReference>
<gene>
    <name evidence="14" type="primary">valS</name>
    <name evidence="14" type="ORF">IFJ97_05035</name>
</gene>
<feature type="domain" description="Methionyl/Valyl/Leucyl/Isoleucyl-tRNA synthetase anticodon-binding" evidence="13">
    <location>
        <begin position="689"/>
        <end position="830"/>
    </location>
</feature>
<evidence type="ECO:0000256" key="10">
    <source>
        <dbReference type="RuleBase" id="RU363035"/>
    </source>
</evidence>
<dbReference type="PANTHER" id="PTHR11946:SF93">
    <property type="entry name" value="VALINE--TRNA LIGASE, CHLOROPLASTIC_MITOCHONDRIAL 2"/>
    <property type="match status" value="1"/>
</dbReference>
<evidence type="ECO:0000256" key="6">
    <source>
        <dbReference type="ARBA" id="ARBA00022917"/>
    </source>
</evidence>
<evidence type="ECO:0000256" key="4">
    <source>
        <dbReference type="ARBA" id="ARBA00022741"/>
    </source>
</evidence>
<dbReference type="GO" id="GO:0005829">
    <property type="term" value="C:cytosol"/>
    <property type="evidence" value="ECO:0007669"/>
    <property type="project" value="TreeGrafter"/>
</dbReference>
<dbReference type="InterPro" id="IPR002303">
    <property type="entry name" value="Valyl-tRNA_ligase"/>
</dbReference>
<dbReference type="HAMAP" id="MF_02005">
    <property type="entry name" value="Val_tRNA_synth_type2"/>
    <property type="match status" value="1"/>
</dbReference>
<dbReference type="InterPro" id="IPR022874">
    <property type="entry name" value="Valine-tRNA_ligase_type_2"/>
</dbReference>
<dbReference type="Pfam" id="PF00133">
    <property type="entry name" value="tRNA-synt_1"/>
    <property type="match status" value="1"/>
</dbReference>
<dbReference type="InterPro" id="IPR009008">
    <property type="entry name" value="Val/Leu/Ile-tRNA-synth_edit"/>
</dbReference>
<dbReference type="Gene3D" id="3.40.50.620">
    <property type="entry name" value="HUPs"/>
    <property type="match status" value="2"/>
</dbReference>
<evidence type="ECO:0000313" key="15">
    <source>
        <dbReference type="Proteomes" id="UP000598633"/>
    </source>
</evidence>
<dbReference type="Gene3D" id="3.90.740.10">
    <property type="entry name" value="Valyl/Leucyl/Isoleucyl-tRNA synthetase, editing domain"/>
    <property type="match status" value="1"/>
</dbReference>
<dbReference type="InterPro" id="IPR009080">
    <property type="entry name" value="tRNAsynth_Ia_anticodon-bd"/>
</dbReference>
<proteinExistence type="inferred from homology"/>
<reference evidence="14 15" key="1">
    <citation type="submission" date="2020-08" db="EMBL/GenBank/DDBJ databases">
        <title>Acidobacteriota in marine sediments use diverse sulfur dissimilation pathways.</title>
        <authorList>
            <person name="Wasmund K."/>
        </authorList>
    </citation>
    <scope>NUCLEOTIDE SEQUENCE [LARGE SCALE GENOMIC DNA]</scope>
    <source>
        <strain evidence="14">MAG AM3-A</strain>
    </source>
</reference>
<dbReference type="EMBL" id="JACXWA010000082">
    <property type="protein sequence ID" value="MBD3870707.1"/>
    <property type="molecule type" value="Genomic_DNA"/>
</dbReference>
<evidence type="ECO:0000256" key="3">
    <source>
        <dbReference type="ARBA" id="ARBA00022598"/>
    </source>
</evidence>
<keyword evidence="2" id="KW-0963">Cytoplasm</keyword>
<keyword evidence="6 10" id="KW-0648">Protein biosynthesis</keyword>
<keyword evidence="4 10" id="KW-0547">Nucleotide-binding</keyword>
<dbReference type="InterPro" id="IPR013155">
    <property type="entry name" value="M/V/L/I-tRNA-synth_anticd-bd"/>
</dbReference>
<dbReference type="PANTHER" id="PTHR11946">
    <property type="entry name" value="VALYL-TRNA SYNTHETASES"/>
    <property type="match status" value="1"/>
</dbReference>
<feature type="region of interest" description="Disordered" evidence="11">
    <location>
        <begin position="505"/>
        <end position="538"/>
    </location>
</feature>
<keyword evidence="3 10" id="KW-0436">Ligase</keyword>
<dbReference type="GO" id="GO:0006438">
    <property type="term" value="P:valyl-tRNA aminoacylation"/>
    <property type="evidence" value="ECO:0007669"/>
    <property type="project" value="InterPro"/>
</dbReference>
<dbReference type="Proteomes" id="UP000598633">
    <property type="component" value="Unassembled WGS sequence"/>
</dbReference>
<evidence type="ECO:0000259" key="13">
    <source>
        <dbReference type="Pfam" id="PF08264"/>
    </source>
</evidence>
<dbReference type="SUPFAM" id="SSF50677">
    <property type="entry name" value="ValRS/IleRS/LeuRS editing domain"/>
    <property type="match status" value="1"/>
</dbReference>
<protein>
    <recommendedName>
        <fullName evidence="1">valine--tRNA ligase</fullName>
        <ecNumber evidence="1">6.1.1.9</ecNumber>
    </recommendedName>
    <alternativeName>
        <fullName evidence="8">Valyl-tRNA synthetase</fullName>
    </alternativeName>
</protein>